<evidence type="ECO:0000259" key="1">
    <source>
        <dbReference type="Pfam" id="PF12728"/>
    </source>
</evidence>
<reference evidence="2 3" key="1">
    <citation type="submission" date="2018-08" db="EMBL/GenBank/DDBJ databases">
        <title>A genome reference for cultivated species of the human gut microbiota.</title>
        <authorList>
            <person name="Zou Y."/>
            <person name="Xue W."/>
            <person name="Luo G."/>
        </authorList>
    </citation>
    <scope>NUCLEOTIDE SEQUENCE [LARGE SCALE GENOMIC DNA]</scope>
    <source>
        <strain evidence="2 3">AF15-20</strain>
    </source>
</reference>
<feature type="domain" description="Helix-turn-helix" evidence="1">
    <location>
        <begin position="11"/>
        <end position="56"/>
    </location>
</feature>
<dbReference type="Pfam" id="PF12728">
    <property type="entry name" value="HTH_17"/>
    <property type="match status" value="1"/>
</dbReference>
<proteinExistence type="predicted"/>
<evidence type="ECO:0000313" key="3">
    <source>
        <dbReference type="Proteomes" id="UP000265489"/>
    </source>
</evidence>
<gene>
    <name evidence="2" type="ORF">DWW32_12790</name>
</gene>
<dbReference type="Proteomes" id="UP000265489">
    <property type="component" value="Unassembled WGS sequence"/>
</dbReference>
<comment type="caution">
    <text evidence="2">The sequence shown here is derived from an EMBL/GenBank/DDBJ whole genome shotgun (WGS) entry which is preliminary data.</text>
</comment>
<protein>
    <submittedName>
        <fullName evidence="2">DNA-binding protein</fullName>
    </submittedName>
</protein>
<dbReference type="EMBL" id="QRYQ01000043">
    <property type="protein sequence ID" value="RGU88662.1"/>
    <property type="molecule type" value="Genomic_DNA"/>
</dbReference>
<dbReference type="RefSeq" id="WP_118326006.1">
    <property type="nucleotide sequence ID" value="NZ_CAUHPN010000078.1"/>
</dbReference>
<dbReference type="AlphaFoldDB" id="A0A395W3A2"/>
<dbReference type="NCBIfam" id="TIGR01764">
    <property type="entry name" value="excise"/>
    <property type="match status" value="1"/>
</dbReference>
<dbReference type="InterPro" id="IPR041657">
    <property type="entry name" value="HTH_17"/>
</dbReference>
<name>A0A395W3A2_9FIRM</name>
<evidence type="ECO:0000313" key="2">
    <source>
        <dbReference type="EMBL" id="RGU88662.1"/>
    </source>
</evidence>
<dbReference type="GO" id="GO:0003677">
    <property type="term" value="F:DNA binding"/>
    <property type="evidence" value="ECO:0007669"/>
    <property type="project" value="UniProtKB-KW"/>
</dbReference>
<organism evidence="2 3">
    <name type="scientific">Holdemanella biformis</name>
    <dbReference type="NCBI Taxonomy" id="1735"/>
    <lineage>
        <taxon>Bacteria</taxon>
        <taxon>Bacillati</taxon>
        <taxon>Bacillota</taxon>
        <taxon>Erysipelotrichia</taxon>
        <taxon>Erysipelotrichales</taxon>
        <taxon>Erysipelotrichaceae</taxon>
        <taxon>Holdemanella</taxon>
    </lineage>
</organism>
<sequence length="60" mass="6847">MKPVLCEKKTYTVAEIAKILGVSKGAAYSLVKENTFKSIKIGKSIRINKESFDKWFYSEE</sequence>
<keyword evidence="2" id="KW-0238">DNA-binding</keyword>
<dbReference type="GeneID" id="66580798"/>
<dbReference type="InterPro" id="IPR010093">
    <property type="entry name" value="SinI_DNA-bd"/>
</dbReference>
<accession>A0A395W3A2</accession>